<name>A0AAD5Q650_PYTIN</name>
<evidence type="ECO:0000256" key="1">
    <source>
        <dbReference type="ARBA" id="ARBA00004123"/>
    </source>
</evidence>
<dbReference type="PANTHER" id="PTHR21206:SF0">
    <property type="entry name" value="DNA REPLICATION COMPLEX GINS PROTEIN SLD5"/>
    <property type="match status" value="1"/>
</dbReference>
<evidence type="ECO:0000256" key="6">
    <source>
        <dbReference type="PIRNR" id="PIRNR007764"/>
    </source>
</evidence>
<organism evidence="9 10">
    <name type="scientific">Pythium insidiosum</name>
    <name type="common">Pythiosis disease agent</name>
    <dbReference type="NCBI Taxonomy" id="114742"/>
    <lineage>
        <taxon>Eukaryota</taxon>
        <taxon>Sar</taxon>
        <taxon>Stramenopiles</taxon>
        <taxon>Oomycota</taxon>
        <taxon>Peronosporomycetes</taxon>
        <taxon>Pythiales</taxon>
        <taxon>Pythiaceae</taxon>
        <taxon>Pythium</taxon>
    </lineage>
</organism>
<dbReference type="InterPro" id="IPR021151">
    <property type="entry name" value="GINS_A"/>
</dbReference>
<feature type="domain" description="DNA replication complex GINS protein SLD5 C-terminal" evidence="8">
    <location>
        <begin position="163"/>
        <end position="217"/>
    </location>
</feature>
<evidence type="ECO:0000313" key="9">
    <source>
        <dbReference type="EMBL" id="KAJ0399344.1"/>
    </source>
</evidence>
<dbReference type="GO" id="GO:0006261">
    <property type="term" value="P:DNA-templated DNA replication"/>
    <property type="evidence" value="ECO:0007669"/>
    <property type="project" value="InterPro"/>
</dbReference>
<dbReference type="EMBL" id="JAKCXM010000186">
    <property type="protein sequence ID" value="KAJ0399344.1"/>
    <property type="molecule type" value="Genomic_DNA"/>
</dbReference>
<comment type="subcellular location">
    <subcellularLocation>
        <location evidence="1 6">Nucleus</location>
    </subcellularLocation>
</comment>
<dbReference type="Gene3D" id="1.20.58.1030">
    <property type="match status" value="1"/>
</dbReference>
<dbReference type="InterPro" id="IPR031633">
    <property type="entry name" value="SLD5_C"/>
</dbReference>
<accession>A0AAD5Q650</accession>
<evidence type="ECO:0000313" key="10">
    <source>
        <dbReference type="Proteomes" id="UP001209570"/>
    </source>
</evidence>
<gene>
    <name evidence="9" type="ORF">P43SY_001533</name>
</gene>
<evidence type="ECO:0000256" key="5">
    <source>
        <dbReference type="ARBA" id="ARBA00023242"/>
    </source>
</evidence>
<evidence type="ECO:0000259" key="7">
    <source>
        <dbReference type="Pfam" id="PF05916"/>
    </source>
</evidence>
<dbReference type="PANTHER" id="PTHR21206">
    <property type="entry name" value="SLD5 PROTEIN"/>
    <property type="match status" value="1"/>
</dbReference>
<dbReference type="InterPro" id="IPR038749">
    <property type="entry name" value="Sld5_GINS_A"/>
</dbReference>
<evidence type="ECO:0000256" key="4">
    <source>
        <dbReference type="ARBA" id="ARBA00022705"/>
    </source>
</evidence>
<proteinExistence type="inferred from homology"/>
<dbReference type="Pfam" id="PF16922">
    <property type="entry name" value="SLD5_C"/>
    <property type="match status" value="1"/>
</dbReference>
<dbReference type="FunFam" id="1.20.58.1030:FF:000005">
    <property type="entry name" value="DNA replication complex GINS protein SLD5"/>
    <property type="match status" value="1"/>
</dbReference>
<dbReference type="CDD" id="cd21692">
    <property type="entry name" value="GINS_B_Sld5"/>
    <property type="match status" value="1"/>
</dbReference>
<dbReference type="PIRSF" id="PIRSF007764">
    <property type="entry name" value="Sld5"/>
    <property type="match status" value="1"/>
</dbReference>
<comment type="caution">
    <text evidence="9">The sequence shown here is derived from an EMBL/GenBank/DDBJ whole genome shotgun (WGS) entry which is preliminary data.</text>
</comment>
<keyword evidence="4 6" id="KW-0235">DNA replication</keyword>
<evidence type="ECO:0000256" key="2">
    <source>
        <dbReference type="ARBA" id="ARBA00008187"/>
    </source>
</evidence>
<keyword evidence="10" id="KW-1185">Reference proteome</keyword>
<dbReference type="SUPFAM" id="SSF158573">
    <property type="entry name" value="GINS helical bundle-like"/>
    <property type="match status" value="1"/>
</dbReference>
<dbReference type="AlphaFoldDB" id="A0AAD5Q650"/>
<feature type="domain" description="GINS subunit" evidence="7">
    <location>
        <begin position="48"/>
        <end position="142"/>
    </location>
</feature>
<comment type="similarity">
    <text evidence="2 6">Belongs to the GINS4/SLD5 family.</text>
</comment>
<reference evidence="9" key="1">
    <citation type="submission" date="2021-12" db="EMBL/GenBank/DDBJ databases">
        <title>Prjna785345.</title>
        <authorList>
            <person name="Rujirawat T."/>
            <person name="Krajaejun T."/>
        </authorList>
    </citation>
    <scope>NUCLEOTIDE SEQUENCE</scope>
    <source>
        <strain evidence="9">Pi057C3</strain>
    </source>
</reference>
<dbReference type="Proteomes" id="UP001209570">
    <property type="component" value="Unassembled WGS sequence"/>
</dbReference>
<evidence type="ECO:0000259" key="8">
    <source>
        <dbReference type="Pfam" id="PF16922"/>
    </source>
</evidence>
<protein>
    <recommendedName>
        <fullName evidence="3 6">DNA replication complex GINS protein SLD5</fullName>
    </recommendedName>
</protein>
<dbReference type="SUPFAM" id="SSF160059">
    <property type="entry name" value="PriA/YqbF domain"/>
    <property type="match status" value="1"/>
</dbReference>
<dbReference type="InterPro" id="IPR036224">
    <property type="entry name" value="GINS_bundle-like_dom_sf"/>
</dbReference>
<evidence type="ECO:0000256" key="3">
    <source>
        <dbReference type="ARBA" id="ARBA00014804"/>
    </source>
</evidence>
<dbReference type="InterPro" id="IPR008591">
    <property type="entry name" value="GINS_Sld5"/>
</dbReference>
<comment type="function">
    <text evidence="6">The GINS complex plays an essential role in the initiation of DNA replication.</text>
</comment>
<sequence length="217" mass="25452">MDDDEHTPTTVAFDRENLNEDVERMKTLWINEANAPEVLPFDDEMVTEMLDQLKNQQEYVDSVAEDRATLNEERAFVNKLYQMEIDRLKFVLSSYLRTRLRKIERFAPHILSDPMLTQRLSQKEIQFAKQYAMLVENHVNELALGRFPDEHRSLDADGMVLEPDLDCFVFCESKAPLRQLQCDDRGVEFVSMQEGDRHVLRYRAVKVHVEEGQMALL</sequence>
<dbReference type="Pfam" id="PF05916">
    <property type="entry name" value="Sld5"/>
    <property type="match status" value="1"/>
</dbReference>
<dbReference type="GO" id="GO:0000727">
    <property type="term" value="P:double-strand break repair via break-induced replication"/>
    <property type="evidence" value="ECO:0007669"/>
    <property type="project" value="TreeGrafter"/>
</dbReference>
<keyword evidence="5 6" id="KW-0539">Nucleus</keyword>
<dbReference type="GO" id="GO:0000811">
    <property type="term" value="C:GINS complex"/>
    <property type="evidence" value="ECO:0007669"/>
    <property type="project" value="UniProtKB-UniRule"/>
</dbReference>
<dbReference type="CDD" id="cd11711">
    <property type="entry name" value="GINS_A_Sld5"/>
    <property type="match status" value="1"/>
</dbReference>